<keyword evidence="1" id="KW-0812">Transmembrane</keyword>
<feature type="transmembrane region" description="Helical" evidence="1">
    <location>
        <begin position="12"/>
        <end position="32"/>
    </location>
</feature>
<feature type="transmembrane region" description="Helical" evidence="1">
    <location>
        <begin position="62"/>
        <end position="80"/>
    </location>
</feature>
<reference evidence="3" key="1">
    <citation type="journal article" date="2019" name="Int. J. Syst. Evol. Microbiol.">
        <title>The Global Catalogue of Microorganisms (GCM) 10K type strain sequencing project: providing services to taxonomists for standard genome sequencing and annotation.</title>
        <authorList>
            <consortium name="The Broad Institute Genomics Platform"/>
            <consortium name="The Broad Institute Genome Sequencing Center for Infectious Disease"/>
            <person name="Wu L."/>
            <person name="Ma J."/>
        </authorList>
    </citation>
    <scope>NUCLEOTIDE SEQUENCE [LARGE SCALE GENOMIC DNA]</scope>
    <source>
        <strain evidence="3">KCTC 23984</strain>
    </source>
</reference>
<comment type="caution">
    <text evidence="2">The sequence shown here is derived from an EMBL/GenBank/DDBJ whole genome shotgun (WGS) entry which is preliminary data.</text>
</comment>
<sequence length="82" mass="9611">MSEKLVRSMMVLFHVPLFLIFFRMLWYAGSLAGIDLKLVPFQLLSLLLAGYLVLGDSSRDEYYLTLLVLLVYDLVLYWYILN</sequence>
<feature type="transmembrane region" description="Helical" evidence="1">
    <location>
        <begin position="38"/>
        <end position="55"/>
    </location>
</feature>
<dbReference type="EMBL" id="JBHUOX010000017">
    <property type="protein sequence ID" value="MFD3002466.1"/>
    <property type="molecule type" value="Genomic_DNA"/>
</dbReference>
<protein>
    <submittedName>
        <fullName evidence="2">Uncharacterized protein</fullName>
    </submittedName>
</protein>
<evidence type="ECO:0000313" key="2">
    <source>
        <dbReference type="EMBL" id="MFD3002466.1"/>
    </source>
</evidence>
<evidence type="ECO:0000313" key="3">
    <source>
        <dbReference type="Proteomes" id="UP001597641"/>
    </source>
</evidence>
<proteinExistence type="predicted"/>
<evidence type="ECO:0000256" key="1">
    <source>
        <dbReference type="SAM" id="Phobius"/>
    </source>
</evidence>
<dbReference type="Proteomes" id="UP001597641">
    <property type="component" value="Unassembled WGS sequence"/>
</dbReference>
<keyword evidence="3" id="KW-1185">Reference proteome</keyword>
<organism evidence="2 3">
    <name type="scientific">Pontibacter toksunensis</name>
    <dbReference type="NCBI Taxonomy" id="1332631"/>
    <lineage>
        <taxon>Bacteria</taxon>
        <taxon>Pseudomonadati</taxon>
        <taxon>Bacteroidota</taxon>
        <taxon>Cytophagia</taxon>
        <taxon>Cytophagales</taxon>
        <taxon>Hymenobacteraceae</taxon>
        <taxon>Pontibacter</taxon>
    </lineage>
</organism>
<keyword evidence="1" id="KW-0472">Membrane</keyword>
<gene>
    <name evidence="2" type="ORF">ACFS7Z_18990</name>
</gene>
<keyword evidence="1" id="KW-1133">Transmembrane helix</keyword>
<name>A0ABW6BZ49_9BACT</name>
<accession>A0ABW6BZ49</accession>
<dbReference type="RefSeq" id="WP_377487937.1">
    <property type="nucleotide sequence ID" value="NZ_JBHUOX010000017.1"/>
</dbReference>